<feature type="non-terminal residue" evidence="2">
    <location>
        <position position="1"/>
    </location>
</feature>
<feature type="non-terminal residue" evidence="2">
    <location>
        <position position="211"/>
    </location>
</feature>
<reference evidence="2" key="1">
    <citation type="submission" date="2014-12" db="EMBL/GenBank/DDBJ databases">
        <title>Insight into the proteome of Arion vulgaris.</title>
        <authorList>
            <person name="Aradska J."/>
            <person name="Bulat T."/>
            <person name="Smidak R."/>
            <person name="Sarate P."/>
            <person name="Gangsoo J."/>
            <person name="Sialana F."/>
            <person name="Bilban M."/>
            <person name="Lubec G."/>
        </authorList>
    </citation>
    <scope>NUCLEOTIDE SEQUENCE</scope>
    <source>
        <tissue evidence="2">Skin</tissue>
    </source>
</reference>
<accession>A0A0B6YYV5</accession>
<feature type="compositionally biased region" description="Polar residues" evidence="1">
    <location>
        <begin position="52"/>
        <end position="69"/>
    </location>
</feature>
<evidence type="ECO:0000313" key="2">
    <source>
        <dbReference type="EMBL" id="CEK61322.1"/>
    </source>
</evidence>
<feature type="region of interest" description="Disordered" evidence="1">
    <location>
        <begin position="26"/>
        <end position="72"/>
    </location>
</feature>
<dbReference type="EMBL" id="HACG01014457">
    <property type="protein sequence ID" value="CEK61322.1"/>
    <property type="molecule type" value="Transcribed_RNA"/>
</dbReference>
<evidence type="ECO:0000256" key="1">
    <source>
        <dbReference type="SAM" id="MobiDB-lite"/>
    </source>
</evidence>
<protein>
    <submittedName>
        <fullName evidence="2">Uncharacterized protein</fullName>
    </submittedName>
</protein>
<feature type="region of interest" description="Disordered" evidence="1">
    <location>
        <begin position="138"/>
        <end position="158"/>
    </location>
</feature>
<gene>
    <name evidence="2" type="primary">ORF41941</name>
</gene>
<proteinExistence type="predicted"/>
<dbReference type="AlphaFoldDB" id="A0A0B6YYV5"/>
<name>A0A0B6YYV5_9EUPU</name>
<feature type="compositionally biased region" description="Polar residues" evidence="1">
    <location>
        <begin position="138"/>
        <end position="155"/>
    </location>
</feature>
<organism evidence="2">
    <name type="scientific">Arion vulgaris</name>
    <dbReference type="NCBI Taxonomy" id="1028688"/>
    <lineage>
        <taxon>Eukaryota</taxon>
        <taxon>Metazoa</taxon>
        <taxon>Spiralia</taxon>
        <taxon>Lophotrochozoa</taxon>
        <taxon>Mollusca</taxon>
        <taxon>Gastropoda</taxon>
        <taxon>Heterobranchia</taxon>
        <taxon>Euthyneura</taxon>
        <taxon>Panpulmonata</taxon>
        <taxon>Eupulmonata</taxon>
        <taxon>Stylommatophora</taxon>
        <taxon>Helicina</taxon>
        <taxon>Arionoidea</taxon>
        <taxon>Arionidae</taxon>
        <taxon>Arion</taxon>
    </lineage>
</organism>
<sequence length="211" mass="22832">GTDFESGSDTHNLNRATYTCPFSTSSYTSQNAVPQPHQMFSPRQHGDIHPNLLSSSKKLSGETGRSTPDPSVKVRFADTFATSADLSGHNESCSHATLNQESMSPFQNNNCTDNVSASTLSMHSVSVTTVSREDLSLPSLNNNECSPETNVLSGNGNVGHKITPIQTEFNKVPSDKRDNLANGTRAIKTEFACMTGTKFQKTKPQKKSKTC</sequence>